<dbReference type="SMART" id="SM00645">
    <property type="entry name" value="Pept_C1"/>
    <property type="match status" value="1"/>
</dbReference>
<evidence type="ECO:0000259" key="9">
    <source>
        <dbReference type="SMART" id="SM00848"/>
    </source>
</evidence>
<feature type="domain" description="Peptidase C1A papain C-terminal" evidence="8">
    <location>
        <begin position="114"/>
        <end position="257"/>
    </location>
</feature>
<dbReference type="Proteomes" id="UP001626550">
    <property type="component" value="Unassembled WGS sequence"/>
</dbReference>
<feature type="domain" description="Cathepsin propeptide inhibitor" evidence="9">
    <location>
        <begin position="27"/>
        <end position="86"/>
    </location>
</feature>
<evidence type="ECO:0000256" key="7">
    <source>
        <dbReference type="SAM" id="SignalP"/>
    </source>
</evidence>
<keyword evidence="11" id="KW-1185">Reference proteome</keyword>
<evidence type="ECO:0000256" key="1">
    <source>
        <dbReference type="ARBA" id="ARBA00008455"/>
    </source>
</evidence>
<dbReference type="InterPro" id="IPR038765">
    <property type="entry name" value="Papain-like_cys_pep_sf"/>
</dbReference>
<dbReference type="Gene3D" id="1.10.287.2250">
    <property type="match status" value="1"/>
</dbReference>
<dbReference type="Pfam" id="PF00112">
    <property type="entry name" value="Peptidase_C1"/>
    <property type="match status" value="1"/>
</dbReference>
<dbReference type="InterPro" id="IPR039417">
    <property type="entry name" value="Peptidase_C1A_papain-like"/>
</dbReference>
<keyword evidence="5" id="KW-0865">Zymogen</keyword>
<evidence type="ECO:0000313" key="11">
    <source>
        <dbReference type="Proteomes" id="UP001626550"/>
    </source>
</evidence>
<dbReference type="GO" id="GO:0006508">
    <property type="term" value="P:proteolysis"/>
    <property type="evidence" value="ECO:0007669"/>
    <property type="project" value="UniProtKB-KW"/>
</dbReference>
<organism evidence="10 11">
    <name type="scientific">Cichlidogyrus casuarinus</name>
    <dbReference type="NCBI Taxonomy" id="1844966"/>
    <lineage>
        <taxon>Eukaryota</taxon>
        <taxon>Metazoa</taxon>
        <taxon>Spiralia</taxon>
        <taxon>Lophotrochozoa</taxon>
        <taxon>Platyhelminthes</taxon>
        <taxon>Monogenea</taxon>
        <taxon>Monopisthocotylea</taxon>
        <taxon>Dactylogyridea</taxon>
        <taxon>Ancyrocephalidae</taxon>
        <taxon>Cichlidogyrus</taxon>
    </lineage>
</organism>
<evidence type="ECO:0000256" key="2">
    <source>
        <dbReference type="ARBA" id="ARBA00022670"/>
    </source>
</evidence>
<dbReference type="CDD" id="cd02248">
    <property type="entry name" value="Peptidase_C1A"/>
    <property type="match status" value="1"/>
</dbReference>
<protein>
    <submittedName>
        <fullName evidence="10">Cathepsin L2</fullName>
    </submittedName>
</protein>
<dbReference type="PANTHER" id="PTHR12411">
    <property type="entry name" value="CYSTEINE PROTEASE FAMILY C1-RELATED"/>
    <property type="match status" value="1"/>
</dbReference>
<accession>A0ABD2PLW1</accession>
<comment type="caution">
    <text evidence="10">The sequence shown here is derived from an EMBL/GenBank/DDBJ whole genome shotgun (WGS) entry which is preliminary data.</text>
</comment>
<keyword evidence="6" id="KW-1015">Disulfide bond</keyword>
<proteinExistence type="inferred from homology"/>
<evidence type="ECO:0000256" key="5">
    <source>
        <dbReference type="ARBA" id="ARBA00023145"/>
    </source>
</evidence>
<dbReference type="PROSITE" id="PS51257">
    <property type="entry name" value="PROKAR_LIPOPROTEIN"/>
    <property type="match status" value="1"/>
</dbReference>
<dbReference type="PROSITE" id="PS00139">
    <property type="entry name" value="THIOL_PROTEASE_CYS"/>
    <property type="match status" value="1"/>
</dbReference>
<dbReference type="GO" id="GO:0008234">
    <property type="term" value="F:cysteine-type peptidase activity"/>
    <property type="evidence" value="ECO:0007669"/>
    <property type="project" value="UniProtKB-KW"/>
</dbReference>
<dbReference type="Gene3D" id="3.90.70.10">
    <property type="entry name" value="Cysteine proteinases"/>
    <property type="match status" value="1"/>
</dbReference>
<comment type="similarity">
    <text evidence="1">Belongs to the peptidase C1 family.</text>
</comment>
<dbReference type="SMART" id="SM00848">
    <property type="entry name" value="Inhibitor_I29"/>
    <property type="match status" value="1"/>
</dbReference>
<feature type="signal peptide" evidence="7">
    <location>
        <begin position="1"/>
        <end position="17"/>
    </location>
</feature>
<dbReference type="InterPro" id="IPR013201">
    <property type="entry name" value="Prot_inhib_I29"/>
</dbReference>
<keyword evidence="7" id="KW-0732">Signal</keyword>
<feature type="chain" id="PRO_5044877942" evidence="7">
    <location>
        <begin position="18"/>
        <end position="258"/>
    </location>
</feature>
<dbReference type="EMBL" id="JBJKFK010005969">
    <property type="protein sequence ID" value="KAL3308053.1"/>
    <property type="molecule type" value="Genomic_DNA"/>
</dbReference>
<dbReference type="InterPro" id="IPR000169">
    <property type="entry name" value="Pept_cys_AS"/>
</dbReference>
<evidence type="ECO:0000256" key="6">
    <source>
        <dbReference type="ARBA" id="ARBA00023157"/>
    </source>
</evidence>
<evidence type="ECO:0000256" key="3">
    <source>
        <dbReference type="ARBA" id="ARBA00022801"/>
    </source>
</evidence>
<name>A0ABD2PLW1_9PLAT</name>
<dbReference type="InterPro" id="IPR013128">
    <property type="entry name" value="Peptidase_C1A"/>
</dbReference>
<dbReference type="AlphaFoldDB" id="A0ABD2PLW1"/>
<evidence type="ECO:0000256" key="4">
    <source>
        <dbReference type="ARBA" id="ARBA00022807"/>
    </source>
</evidence>
<keyword evidence="3" id="KW-0378">Hydrolase</keyword>
<reference evidence="10 11" key="1">
    <citation type="submission" date="2024-11" db="EMBL/GenBank/DDBJ databases">
        <title>Adaptive evolution of stress response genes in parasites aligns with host niche diversity.</title>
        <authorList>
            <person name="Hahn C."/>
            <person name="Resl P."/>
        </authorList>
    </citation>
    <scope>NUCLEOTIDE SEQUENCE [LARGE SCALE GENOMIC DNA]</scope>
    <source>
        <strain evidence="10">EGGRZ-B1_66</strain>
        <tissue evidence="10">Body</tissue>
    </source>
</reference>
<dbReference type="InterPro" id="IPR000668">
    <property type="entry name" value="Peptidase_C1A_C"/>
</dbReference>
<evidence type="ECO:0000313" key="10">
    <source>
        <dbReference type="EMBL" id="KAL3308053.1"/>
    </source>
</evidence>
<keyword evidence="2" id="KW-0645">Protease</keyword>
<keyword evidence="4" id="KW-0788">Thiol protease</keyword>
<dbReference type="Pfam" id="PF08246">
    <property type="entry name" value="Inhibitor_I29"/>
    <property type="match status" value="1"/>
</dbReference>
<gene>
    <name evidence="10" type="primary">CTSL2_4</name>
    <name evidence="10" type="ORF">Ciccas_013420</name>
</gene>
<sequence length="258" mass="29771">MKSVFSIAIFLVVSCFALEGEELHAKWQQYKLHHSKAYEHDEEQLRKSLWHENFKMVEEHNKLYEAGETTFDMEQNQFSDMKKEELNQYLNAVLSQNLFEQNVQDFPKLFNDPVPDTWDWRTVGGLNPVVNQGLCGCCWTFSSVAALEFQYWKATNGTLVKFSQQQLLNCVSNSTCRRGGTSRDSFRYLKDHKLQNSTTYPYIGKDKQCTYDESLGVLKSVTSWKSIAKGDEVALKNAIYSIGPITNTVSVLEDFVFY</sequence>
<evidence type="ECO:0000259" key="8">
    <source>
        <dbReference type="SMART" id="SM00645"/>
    </source>
</evidence>
<feature type="non-terminal residue" evidence="10">
    <location>
        <position position="258"/>
    </location>
</feature>
<dbReference type="SUPFAM" id="SSF54001">
    <property type="entry name" value="Cysteine proteinases"/>
    <property type="match status" value="1"/>
</dbReference>